<keyword evidence="3 8" id="KW-0349">Heme</keyword>
<evidence type="ECO:0000256" key="7">
    <source>
        <dbReference type="ARBA" id="ARBA00023033"/>
    </source>
</evidence>
<evidence type="ECO:0000256" key="6">
    <source>
        <dbReference type="ARBA" id="ARBA00023004"/>
    </source>
</evidence>
<proteinExistence type="inferred from homology"/>
<accession>A0A8A1LXW9</accession>
<dbReference type="PROSITE" id="PS00086">
    <property type="entry name" value="CYTOCHROME_P450"/>
    <property type="match status" value="1"/>
</dbReference>
<name>A0A8A1LXW9_AJECA</name>
<comment type="cofactor">
    <cofactor evidence="1 8">
        <name>heme</name>
        <dbReference type="ChEBI" id="CHEBI:30413"/>
    </cofactor>
</comment>
<dbReference type="EMBL" id="CP069109">
    <property type="protein sequence ID" value="QSS58065.1"/>
    <property type="molecule type" value="Genomic_DNA"/>
</dbReference>
<evidence type="ECO:0000256" key="3">
    <source>
        <dbReference type="ARBA" id="ARBA00022617"/>
    </source>
</evidence>
<dbReference type="GO" id="GO:0004497">
    <property type="term" value="F:monooxygenase activity"/>
    <property type="evidence" value="ECO:0007669"/>
    <property type="project" value="UniProtKB-KW"/>
</dbReference>
<keyword evidence="7 9" id="KW-0503">Monooxygenase</keyword>
<dbReference type="PRINTS" id="PR00463">
    <property type="entry name" value="EP450I"/>
</dbReference>
<gene>
    <name evidence="9" type="ORF">I7I51_07487</name>
</gene>
<reference evidence="9" key="1">
    <citation type="submission" date="2021-01" db="EMBL/GenBank/DDBJ databases">
        <title>Chromosome-level genome assembly of a human fungal pathogen reveals clustering of transcriptionally co-regulated genes.</title>
        <authorList>
            <person name="Voorhies M."/>
            <person name="Cohen S."/>
            <person name="Shea T.P."/>
            <person name="Petrus S."/>
            <person name="Munoz J.F."/>
            <person name="Poplawski S."/>
            <person name="Goldman W.E."/>
            <person name="Michael T."/>
            <person name="Cuomo C.A."/>
            <person name="Sil A."/>
            <person name="Beyhan S."/>
        </authorList>
    </citation>
    <scope>NUCLEOTIDE SEQUENCE</scope>
    <source>
        <strain evidence="9">WU24</strain>
    </source>
</reference>
<keyword evidence="6 8" id="KW-0408">Iron</keyword>
<evidence type="ECO:0000256" key="8">
    <source>
        <dbReference type="PIRSR" id="PIRSR602401-1"/>
    </source>
</evidence>
<dbReference type="GO" id="GO:0020037">
    <property type="term" value="F:heme binding"/>
    <property type="evidence" value="ECO:0007669"/>
    <property type="project" value="InterPro"/>
</dbReference>
<sequence>MSPPTNNLNRAISHGSVGLVPKVATDNMVVKMLKVHFKVAGSVCDLGQYLDIPSFTIFRVGAGAKSYVILSVSEGATYLQDHSSINSSSSFDDKASISVRLVYLAPLNFILTTNDIDHPRRVLSSLSQATIGDPVIIQCEPANCCTAQIAIDLRGPCLRLDGLTKMDASSSTPPFNPEIYPSSLRMQTFLSLHAIKHPDGMLGHVCSGLDLNPAIFVGSSPAISQICSPKYTLLSPHTARILSVSREESAVSEENPRSISWFLHYIADLSHHKYCNGYAVFIGFSRRGQRPVGSFRRGIDPHFLLCPIVRTGPNTVSINSVAGFKAIHGSRLSNVRKSDWYLTVEGAVGTPMTQTILDRQTHAFHRRVLDVALSESALKSVEHMIIENVQSWCAHLAEGISKPGDWSSPKNMADWATYLSYDIMGDLTFGKKFHCMDSDEHRFVPLLMLNATKMVYFIGLSPLAPLLRPFLGSPIMNVVGGQMARDHLKYKRYSASQMKQRIEAETDDSKPTRKDLAHYLLNARDSQTGKGLTTEELYSESSLLIAAGSDTTSIAISAIMFHLSHHPEILGKLTSIIRSTFSSLDEIQAKALNNLPYLRACLDEGMRLSPVVPSHLPRQVLPGGLTIEKHHFPAGIVVNTPPYTINHNEEYYPDPFSYRPERWIVDPYALDGDIGSESQVAIARSAFTTFGLGPRGCAGKRLAYLELGHAFTRLLFSYDMRVSPANETLGAGNPNHEHEGRRRPDEYQFEDYFLVTRDGPLLEFRPRCE</sequence>
<dbReference type="AlphaFoldDB" id="A0A8A1LXW9"/>
<comment type="similarity">
    <text evidence="2">Belongs to the cytochrome P450 family.</text>
</comment>
<evidence type="ECO:0000256" key="5">
    <source>
        <dbReference type="ARBA" id="ARBA00023002"/>
    </source>
</evidence>
<organism evidence="9 10">
    <name type="scientific">Ajellomyces capsulatus</name>
    <name type="common">Darling's disease fungus</name>
    <name type="synonym">Histoplasma capsulatum</name>
    <dbReference type="NCBI Taxonomy" id="5037"/>
    <lineage>
        <taxon>Eukaryota</taxon>
        <taxon>Fungi</taxon>
        <taxon>Dikarya</taxon>
        <taxon>Ascomycota</taxon>
        <taxon>Pezizomycotina</taxon>
        <taxon>Eurotiomycetes</taxon>
        <taxon>Eurotiomycetidae</taxon>
        <taxon>Onygenales</taxon>
        <taxon>Ajellomycetaceae</taxon>
        <taxon>Histoplasma</taxon>
    </lineage>
</organism>
<keyword evidence="4 8" id="KW-0479">Metal-binding</keyword>
<keyword evidence="5" id="KW-0560">Oxidoreductase</keyword>
<dbReference type="GO" id="GO:0005506">
    <property type="term" value="F:iron ion binding"/>
    <property type="evidence" value="ECO:0007669"/>
    <property type="project" value="InterPro"/>
</dbReference>
<dbReference type="InterPro" id="IPR050121">
    <property type="entry name" value="Cytochrome_P450_monoxygenase"/>
</dbReference>
<dbReference type="PANTHER" id="PTHR24305:SF237">
    <property type="entry name" value="CYTOCHROME P450 MONOOXYGENASE ATNE-RELATED"/>
    <property type="match status" value="1"/>
</dbReference>
<dbReference type="CDD" id="cd11061">
    <property type="entry name" value="CYP67-like"/>
    <property type="match status" value="1"/>
</dbReference>
<dbReference type="InterPro" id="IPR017972">
    <property type="entry name" value="Cyt_P450_CS"/>
</dbReference>
<dbReference type="VEuPathDB" id="FungiDB:I7I51_07487"/>
<dbReference type="InterPro" id="IPR002401">
    <property type="entry name" value="Cyt_P450_E_grp-I"/>
</dbReference>
<dbReference type="Proteomes" id="UP000663671">
    <property type="component" value="Chromosome 2"/>
</dbReference>
<evidence type="ECO:0000313" key="10">
    <source>
        <dbReference type="Proteomes" id="UP000663671"/>
    </source>
</evidence>
<dbReference type="InterPro" id="IPR001128">
    <property type="entry name" value="Cyt_P450"/>
</dbReference>
<dbReference type="InterPro" id="IPR036396">
    <property type="entry name" value="Cyt_P450_sf"/>
</dbReference>
<evidence type="ECO:0000256" key="2">
    <source>
        <dbReference type="ARBA" id="ARBA00010617"/>
    </source>
</evidence>
<dbReference type="SUPFAM" id="SSF48264">
    <property type="entry name" value="Cytochrome P450"/>
    <property type="match status" value="1"/>
</dbReference>
<evidence type="ECO:0000256" key="4">
    <source>
        <dbReference type="ARBA" id="ARBA00022723"/>
    </source>
</evidence>
<dbReference type="OrthoDB" id="1470350at2759"/>
<dbReference type="PRINTS" id="PR00385">
    <property type="entry name" value="P450"/>
</dbReference>
<dbReference type="PANTHER" id="PTHR24305">
    <property type="entry name" value="CYTOCHROME P450"/>
    <property type="match status" value="1"/>
</dbReference>
<evidence type="ECO:0000256" key="1">
    <source>
        <dbReference type="ARBA" id="ARBA00001971"/>
    </source>
</evidence>
<dbReference type="GO" id="GO:0016705">
    <property type="term" value="F:oxidoreductase activity, acting on paired donors, with incorporation or reduction of molecular oxygen"/>
    <property type="evidence" value="ECO:0007669"/>
    <property type="project" value="InterPro"/>
</dbReference>
<dbReference type="Gene3D" id="1.10.630.10">
    <property type="entry name" value="Cytochrome P450"/>
    <property type="match status" value="1"/>
</dbReference>
<feature type="binding site" description="axial binding residue" evidence="8">
    <location>
        <position position="697"/>
    </location>
    <ligand>
        <name>heme</name>
        <dbReference type="ChEBI" id="CHEBI:30413"/>
    </ligand>
    <ligandPart>
        <name>Fe</name>
        <dbReference type="ChEBI" id="CHEBI:18248"/>
    </ligandPart>
</feature>
<evidence type="ECO:0000313" key="9">
    <source>
        <dbReference type="EMBL" id="QSS58065.1"/>
    </source>
</evidence>
<protein>
    <submittedName>
        <fullName evidence="9">Benzoate 4-monooxygenase cytochrome P450</fullName>
    </submittedName>
</protein>
<dbReference type="Pfam" id="PF00067">
    <property type="entry name" value="p450"/>
    <property type="match status" value="1"/>
</dbReference>